<proteinExistence type="predicted"/>
<dbReference type="AlphaFoldDB" id="A0A016T162"/>
<protein>
    <submittedName>
        <fullName evidence="1">Uncharacterized protein</fullName>
    </submittedName>
</protein>
<name>A0A016T162_9BILA</name>
<keyword evidence="2" id="KW-1185">Reference proteome</keyword>
<dbReference type="Proteomes" id="UP000024635">
    <property type="component" value="Unassembled WGS sequence"/>
</dbReference>
<organism evidence="1 2">
    <name type="scientific">Ancylostoma ceylanicum</name>
    <dbReference type="NCBI Taxonomy" id="53326"/>
    <lineage>
        <taxon>Eukaryota</taxon>
        <taxon>Metazoa</taxon>
        <taxon>Ecdysozoa</taxon>
        <taxon>Nematoda</taxon>
        <taxon>Chromadorea</taxon>
        <taxon>Rhabditida</taxon>
        <taxon>Rhabditina</taxon>
        <taxon>Rhabditomorpha</taxon>
        <taxon>Strongyloidea</taxon>
        <taxon>Ancylostomatidae</taxon>
        <taxon>Ancylostomatinae</taxon>
        <taxon>Ancylostoma</taxon>
    </lineage>
</organism>
<sequence>MFDISVIFHYSFSQMLEYSRRVSTVTGILTHHRLRRYFLSLTSLSITSTYLDYTPDAGGELIRLATSDAVRIYHQVIMRLHGLLLLCCLILCSEVVRAQFGWRCGYVGGWCGNERWRSREPSGGFRSKARLMAALARSVGENLAV</sequence>
<dbReference type="OrthoDB" id="5864062at2759"/>
<evidence type="ECO:0000313" key="2">
    <source>
        <dbReference type="Proteomes" id="UP000024635"/>
    </source>
</evidence>
<accession>A0A016T162</accession>
<gene>
    <name evidence="1" type="primary">Acey_s0147.g2567</name>
    <name evidence="1" type="ORF">Y032_0147g2567</name>
</gene>
<evidence type="ECO:0000313" key="1">
    <source>
        <dbReference type="EMBL" id="EYB96708.1"/>
    </source>
</evidence>
<comment type="caution">
    <text evidence="1">The sequence shown here is derived from an EMBL/GenBank/DDBJ whole genome shotgun (WGS) entry which is preliminary data.</text>
</comment>
<reference evidence="2" key="1">
    <citation type="journal article" date="2015" name="Nat. Genet.">
        <title>The genome and transcriptome of the zoonotic hookworm Ancylostoma ceylanicum identify infection-specific gene families.</title>
        <authorList>
            <person name="Schwarz E.M."/>
            <person name="Hu Y."/>
            <person name="Antoshechkin I."/>
            <person name="Miller M.M."/>
            <person name="Sternberg P.W."/>
            <person name="Aroian R.V."/>
        </authorList>
    </citation>
    <scope>NUCLEOTIDE SEQUENCE</scope>
    <source>
        <strain evidence="2">HY135</strain>
    </source>
</reference>
<dbReference type="EMBL" id="JARK01001483">
    <property type="protein sequence ID" value="EYB96708.1"/>
    <property type="molecule type" value="Genomic_DNA"/>
</dbReference>